<dbReference type="STRING" id="1411141.GCA_001590885_03181"/>
<evidence type="ECO:0000313" key="3">
    <source>
        <dbReference type="Proteomes" id="UP000215134"/>
    </source>
</evidence>
<sequence>MLNRILAAVVNNVREHLVLYLCLWLVLLALDLYFFLML</sequence>
<evidence type="ECO:0000313" key="2">
    <source>
        <dbReference type="EMBL" id="SNV99344.1"/>
    </source>
</evidence>
<dbReference type="Pfam" id="PF10968">
    <property type="entry name" value="DUF2770"/>
    <property type="match status" value="1"/>
</dbReference>
<dbReference type="KEGG" id="sfj:SAMEA4384070_1922"/>
<keyword evidence="1" id="KW-0812">Transmembrane</keyword>
<evidence type="ECO:0000256" key="1">
    <source>
        <dbReference type="SAM" id="Phobius"/>
    </source>
</evidence>
<dbReference type="EMBL" id="LT906479">
    <property type="protein sequence ID" value="SNV99344.1"/>
    <property type="molecule type" value="Genomic_DNA"/>
</dbReference>
<protein>
    <submittedName>
        <fullName evidence="2">Protein of uncharacterized function (DUF2770)</fullName>
    </submittedName>
</protein>
<accession>A0A240BUF3</accession>
<reference evidence="2 3" key="1">
    <citation type="submission" date="2017-06" db="EMBL/GenBank/DDBJ databases">
        <authorList>
            <consortium name="Pathogen Informatics"/>
        </authorList>
    </citation>
    <scope>NUCLEOTIDE SEQUENCE [LARGE SCALE GENOMIC DNA]</scope>
    <source>
        <strain evidence="2 3">NCTC12148</strain>
    </source>
</reference>
<feature type="transmembrane region" description="Helical" evidence="1">
    <location>
        <begin position="17"/>
        <end position="36"/>
    </location>
</feature>
<proteinExistence type="predicted"/>
<dbReference type="RefSeq" id="WP_073970319.1">
    <property type="nucleotide sequence ID" value="NZ_CABITV010000002.1"/>
</dbReference>
<keyword evidence="1" id="KW-0472">Membrane</keyword>
<name>A0A240BUF3_SERFI</name>
<dbReference type="AlphaFoldDB" id="A0A240BUF3"/>
<dbReference type="InterPro" id="IPR024494">
    <property type="entry name" value="DUF2770"/>
</dbReference>
<keyword evidence="3" id="KW-1185">Reference proteome</keyword>
<keyword evidence="1" id="KW-1133">Transmembrane helix</keyword>
<organism evidence="2 3">
    <name type="scientific">Serratia ficaria</name>
    <dbReference type="NCBI Taxonomy" id="61651"/>
    <lineage>
        <taxon>Bacteria</taxon>
        <taxon>Pseudomonadati</taxon>
        <taxon>Pseudomonadota</taxon>
        <taxon>Gammaproteobacteria</taxon>
        <taxon>Enterobacterales</taxon>
        <taxon>Yersiniaceae</taxon>
        <taxon>Serratia</taxon>
    </lineage>
</organism>
<dbReference type="Proteomes" id="UP000215134">
    <property type="component" value="Chromosome 1"/>
</dbReference>
<dbReference type="GeneID" id="75027088"/>
<gene>
    <name evidence="2" type="ORF">SAMEA4384070_01922</name>
</gene>